<comment type="caution">
    <text evidence="2">The sequence shown here is derived from an EMBL/GenBank/DDBJ whole genome shotgun (WGS) entry which is preliminary data.</text>
</comment>
<feature type="region of interest" description="Disordered" evidence="1">
    <location>
        <begin position="750"/>
        <end position="774"/>
    </location>
</feature>
<feature type="compositionally biased region" description="Gly residues" evidence="1">
    <location>
        <begin position="32"/>
        <end position="44"/>
    </location>
</feature>
<organism evidence="2 3">
    <name type="scientific">Edaphochlamys debaryana</name>
    <dbReference type="NCBI Taxonomy" id="47281"/>
    <lineage>
        <taxon>Eukaryota</taxon>
        <taxon>Viridiplantae</taxon>
        <taxon>Chlorophyta</taxon>
        <taxon>core chlorophytes</taxon>
        <taxon>Chlorophyceae</taxon>
        <taxon>CS clade</taxon>
        <taxon>Chlamydomonadales</taxon>
        <taxon>Chlamydomonadales incertae sedis</taxon>
        <taxon>Edaphochlamys</taxon>
    </lineage>
</organism>
<sequence length="774" mass="77761">METACSGAAEAEAAVLQPGIQPPPPHAREGEGVLGGGGGGGPGGPVAAAAASASGASELGVAAQQPGIQPPPPHAREGEGVLGGGGGGGPGGPVAAAAASASGASELGVAAQQPGIQPPPPHAREGEGVLGGGGGGGGGPGGPVAAAAAAASGASELGVAAQQPGIQPPPPHAREGEGVLGGGGGGGGGPGLGGGEMPDWPGGPAGVDGFDDLLGINGMELLSPPGVGPMTGLLLGSPSSSADGQTRQQEAPLAAYAAETTGLPAGGGQQLEQVDEEPEAGGIRNPTAEVIELAMRVPVKPTPGVPPCISYAASQITQGLKQTRKPAFFRTERCAELLLQFHGLPVPPPACAHLPHMMQLENAQRGKWRSKLYAVNTALSNARALETSVLVPNSDIIAMSRSGLVKCGWDVELQGRKLSKMSDKQRQNFTAYVATFIDAPEEKQQELANAARSVDPAKFDREMAACKVPEAREQPLPLPPPAAAARAEGGAAAAPRAAPRLGAMDPPAPQRLQLAPARAVTAAVGAAPAVTAAAAGATPRPGTLLPAPPWQPQPGTLQAWPAAGVATAPMPGLPALPRPAWPPQQAPAHVQAEAEGAAAADGAALAEGAAAATRDVAMTEDAVPAAVPAAPAAGAESDREAADNYNDWRRCRADKPAVIAFFEADIKERKVRAVKAERKQGKAAGIAAWRASNQNARLQRLSDACLTKAWDEAYDNITKPFNIKARELEKLLAATPFDWATAMQLAQAVTHHASNQAEQKRASSLKKKVDSRIE</sequence>
<accession>A0A836BX34</accession>
<reference evidence="2" key="1">
    <citation type="journal article" date="2020" name="bioRxiv">
        <title>Comparative genomics of Chlamydomonas.</title>
        <authorList>
            <person name="Craig R.J."/>
            <person name="Hasan A.R."/>
            <person name="Ness R.W."/>
            <person name="Keightley P.D."/>
        </authorList>
    </citation>
    <scope>NUCLEOTIDE SEQUENCE</scope>
    <source>
        <strain evidence="2">CCAP 11/70</strain>
    </source>
</reference>
<feature type="region of interest" description="Disordered" evidence="1">
    <location>
        <begin position="471"/>
        <end position="509"/>
    </location>
</feature>
<evidence type="ECO:0000256" key="1">
    <source>
        <dbReference type="SAM" id="MobiDB-lite"/>
    </source>
</evidence>
<feature type="compositionally biased region" description="Gly residues" evidence="1">
    <location>
        <begin position="80"/>
        <end position="92"/>
    </location>
</feature>
<feature type="compositionally biased region" description="Pro residues" evidence="1">
    <location>
        <begin position="571"/>
        <end position="585"/>
    </location>
</feature>
<name>A0A836BX34_9CHLO</name>
<dbReference type="EMBL" id="JAEHOE010000059">
    <property type="protein sequence ID" value="KAG2490749.1"/>
    <property type="molecule type" value="Genomic_DNA"/>
</dbReference>
<feature type="compositionally biased region" description="Low complexity" evidence="1">
    <location>
        <begin position="45"/>
        <end position="67"/>
    </location>
</feature>
<protein>
    <submittedName>
        <fullName evidence="2">Uncharacterized protein</fullName>
    </submittedName>
</protein>
<dbReference type="AlphaFoldDB" id="A0A836BX34"/>
<evidence type="ECO:0000313" key="3">
    <source>
        <dbReference type="Proteomes" id="UP000612055"/>
    </source>
</evidence>
<feature type="compositionally biased region" description="Low complexity" evidence="1">
    <location>
        <begin position="143"/>
        <end position="165"/>
    </location>
</feature>
<gene>
    <name evidence="2" type="ORF">HYH03_010904</name>
</gene>
<feature type="region of interest" description="Disordered" evidence="1">
    <location>
        <begin position="1"/>
        <end position="209"/>
    </location>
</feature>
<feature type="compositionally biased region" description="Gly residues" evidence="1">
    <location>
        <begin position="128"/>
        <end position="142"/>
    </location>
</feature>
<dbReference type="Proteomes" id="UP000612055">
    <property type="component" value="Unassembled WGS sequence"/>
</dbReference>
<feature type="region of interest" description="Disordered" evidence="1">
    <location>
        <begin position="570"/>
        <end position="595"/>
    </location>
</feature>
<feature type="compositionally biased region" description="Low complexity" evidence="1">
    <location>
        <begin position="586"/>
        <end position="595"/>
    </location>
</feature>
<evidence type="ECO:0000313" key="2">
    <source>
        <dbReference type="EMBL" id="KAG2490749.1"/>
    </source>
</evidence>
<feature type="compositionally biased region" description="Low complexity" evidence="1">
    <location>
        <begin position="93"/>
        <end position="115"/>
    </location>
</feature>
<proteinExistence type="predicted"/>
<keyword evidence="3" id="KW-1185">Reference proteome</keyword>
<feature type="compositionally biased region" description="Low complexity" evidence="1">
    <location>
        <begin position="483"/>
        <end position="503"/>
    </location>
</feature>
<feature type="compositionally biased region" description="Gly residues" evidence="1">
    <location>
        <begin position="178"/>
        <end position="196"/>
    </location>
</feature>